<evidence type="ECO:0000256" key="10">
    <source>
        <dbReference type="RuleBase" id="RU003664"/>
    </source>
</evidence>
<dbReference type="GO" id="GO:0016874">
    <property type="term" value="F:ligase activity"/>
    <property type="evidence" value="ECO:0007669"/>
    <property type="project" value="UniProtKB-KW"/>
</dbReference>
<dbReference type="InterPro" id="IPR036565">
    <property type="entry name" value="Mur-like_cat_sf"/>
</dbReference>
<dbReference type="HAMAP" id="MF_00639">
    <property type="entry name" value="MurD"/>
    <property type="match status" value="1"/>
</dbReference>
<dbReference type="EC" id="6.3.2.9" evidence="9 10"/>
<keyword evidence="4 9" id="KW-0436">Ligase</keyword>
<dbReference type="Pfam" id="PF08245">
    <property type="entry name" value="Mur_ligase_M"/>
    <property type="match status" value="1"/>
</dbReference>
<keyword evidence="7 9" id="KW-0067">ATP-binding</keyword>
<evidence type="ECO:0000256" key="6">
    <source>
        <dbReference type="ARBA" id="ARBA00022741"/>
    </source>
</evidence>
<keyword evidence="5 9" id="KW-0132">Cell division</keyword>
<dbReference type="InterPro" id="IPR036615">
    <property type="entry name" value="Mur_ligase_C_dom_sf"/>
</dbReference>
<dbReference type="EMBL" id="FXUA01000010">
    <property type="protein sequence ID" value="SMP35353.1"/>
    <property type="molecule type" value="Genomic_DNA"/>
</dbReference>
<feature type="domain" description="Mur ligase central" evidence="12">
    <location>
        <begin position="107"/>
        <end position="285"/>
    </location>
</feature>
<dbReference type="InterPro" id="IPR018109">
    <property type="entry name" value="Folylpolyglutamate_synth_CS"/>
</dbReference>
<evidence type="ECO:0000256" key="1">
    <source>
        <dbReference type="ARBA" id="ARBA00004496"/>
    </source>
</evidence>
<keyword evidence="9 10" id="KW-0961">Cell wall biogenesis/degradation</keyword>
<gene>
    <name evidence="9" type="primary">murD</name>
    <name evidence="13" type="ORF">SAMN06265367_110135</name>
</gene>
<dbReference type="SUPFAM" id="SSF53244">
    <property type="entry name" value="MurD-like peptide ligases, peptide-binding domain"/>
    <property type="match status" value="1"/>
</dbReference>
<accession>A0ABY1PK51</accession>
<dbReference type="NCBIfam" id="TIGR01087">
    <property type="entry name" value="murD"/>
    <property type="match status" value="1"/>
</dbReference>
<organism evidence="13 14">
    <name type="scientific">Algoriphagus winogradskyi</name>
    <dbReference type="NCBI Taxonomy" id="237017"/>
    <lineage>
        <taxon>Bacteria</taxon>
        <taxon>Pseudomonadati</taxon>
        <taxon>Bacteroidota</taxon>
        <taxon>Cytophagia</taxon>
        <taxon>Cytophagales</taxon>
        <taxon>Cyclobacteriaceae</taxon>
        <taxon>Algoriphagus</taxon>
    </lineage>
</organism>
<protein>
    <recommendedName>
        <fullName evidence="9 10">UDP-N-acetylmuramoylalanine--D-glutamate ligase</fullName>
        <ecNumber evidence="9 10">6.3.2.9</ecNumber>
    </recommendedName>
    <alternativeName>
        <fullName evidence="9">D-glutamic acid-adding enzyme</fullName>
    </alternativeName>
    <alternativeName>
        <fullName evidence="9">UDP-N-acetylmuramoyl-L-alanyl-D-glutamate synthetase</fullName>
    </alternativeName>
</protein>
<dbReference type="InterPro" id="IPR004101">
    <property type="entry name" value="Mur_ligase_C"/>
</dbReference>
<dbReference type="Pfam" id="PF02875">
    <property type="entry name" value="Mur_ligase_C"/>
    <property type="match status" value="1"/>
</dbReference>
<dbReference type="PANTHER" id="PTHR43692:SF1">
    <property type="entry name" value="UDP-N-ACETYLMURAMOYLALANINE--D-GLUTAMATE LIGASE"/>
    <property type="match status" value="1"/>
</dbReference>
<dbReference type="InterPro" id="IPR005762">
    <property type="entry name" value="MurD"/>
</dbReference>
<evidence type="ECO:0000259" key="12">
    <source>
        <dbReference type="Pfam" id="PF08245"/>
    </source>
</evidence>
<dbReference type="Gene3D" id="3.40.50.720">
    <property type="entry name" value="NAD(P)-binding Rossmann-like Domain"/>
    <property type="match status" value="1"/>
</dbReference>
<name>A0ABY1PK51_9BACT</name>
<reference evidence="13 14" key="1">
    <citation type="submission" date="2017-05" db="EMBL/GenBank/DDBJ databases">
        <authorList>
            <person name="Varghese N."/>
            <person name="Submissions S."/>
        </authorList>
    </citation>
    <scope>NUCLEOTIDE SEQUENCE [LARGE SCALE GENOMIC DNA]</scope>
    <source>
        <strain evidence="13 14">DSM 15360</strain>
    </source>
</reference>
<keyword evidence="8 9" id="KW-0131">Cell cycle</keyword>
<feature type="binding site" evidence="9">
    <location>
        <begin position="109"/>
        <end position="115"/>
    </location>
    <ligand>
        <name>ATP</name>
        <dbReference type="ChEBI" id="CHEBI:30616"/>
    </ligand>
</feature>
<dbReference type="Gene3D" id="3.90.190.20">
    <property type="entry name" value="Mur ligase, C-terminal domain"/>
    <property type="match status" value="1"/>
</dbReference>
<evidence type="ECO:0000313" key="14">
    <source>
        <dbReference type="Proteomes" id="UP001157915"/>
    </source>
</evidence>
<keyword evidence="9 10" id="KW-0133">Cell shape</keyword>
<evidence type="ECO:0000313" key="13">
    <source>
        <dbReference type="EMBL" id="SMP35353.1"/>
    </source>
</evidence>
<dbReference type="PANTHER" id="PTHR43692">
    <property type="entry name" value="UDP-N-ACETYLMURAMOYLALANINE--D-GLUTAMATE LIGASE"/>
    <property type="match status" value="1"/>
</dbReference>
<evidence type="ECO:0000256" key="3">
    <source>
        <dbReference type="ARBA" id="ARBA00022490"/>
    </source>
</evidence>
<sequence>MQRLVILGAGESGLGAAMLAKREGYVVFVSDAGKISEARKAEMQRLEIPFEEGMHTEEEILSADLIIKSPGIPTKVAIVQNALKAKIQVIDELEFASRYSKGKVIAITGTNGKTTTTLLTYHLMKEAGLDVGLAGNVGRSWASQLLEGDREWWVIECSSFQIDGFVDFKPSVAILTNITPDHLDRYEYQIDKYIDSKFGIFKNMSANDQAILFAEDILTMEGLRNNPIQPIQNWISLESAQSSGGYFNGSSLEINVVGHSATIPLNVLPIQGKHNMLNALCAGSAALIAGLDEQAIIAGIQTFKNAPHRMEQIREIDGVKFINDSKGTNVEATAYALASYDNPLIWIAGGVDKGNNYAVISPVVAEKVKSLICLGKDNEKLKTAFGSTVPDVRETQDISEAVKWGQVLGEPGDIVLLSPACASFDLFKNYEDRGNQFRAAVENLKPKAIA</sequence>
<comment type="catalytic activity">
    <reaction evidence="9 10">
        <text>UDP-N-acetyl-alpha-D-muramoyl-L-alanine + D-glutamate + ATP = UDP-N-acetyl-alpha-D-muramoyl-L-alanyl-D-glutamate + ADP + phosphate + H(+)</text>
        <dbReference type="Rhea" id="RHEA:16429"/>
        <dbReference type="ChEBI" id="CHEBI:15378"/>
        <dbReference type="ChEBI" id="CHEBI:29986"/>
        <dbReference type="ChEBI" id="CHEBI:30616"/>
        <dbReference type="ChEBI" id="CHEBI:43474"/>
        <dbReference type="ChEBI" id="CHEBI:83898"/>
        <dbReference type="ChEBI" id="CHEBI:83900"/>
        <dbReference type="ChEBI" id="CHEBI:456216"/>
        <dbReference type="EC" id="6.3.2.9"/>
    </reaction>
</comment>
<keyword evidence="6 9" id="KW-0547">Nucleotide-binding</keyword>
<evidence type="ECO:0000256" key="7">
    <source>
        <dbReference type="ARBA" id="ARBA00022840"/>
    </source>
</evidence>
<dbReference type="SUPFAM" id="SSF53623">
    <property type="entry name" value="MurD-like peptide ligases, catalytic domain"/>
    <property type="match status" value="1"/>
</dbReference>
<evidence type="ECO:0000259" key="11">
    <source>
        <dbReference type="Pfam" id="PF02875"/>
    </source>
</evidence>
<keyword evidence="9 10" id="KW-0573">Peptidoglycan synthesis</keyword>
<evidence type="ECO:0000256" key="5">
    <source>
        <dbReference type="ARBA" id="ARBA00022618"/>
    </source>
</evidence>
<comment type="function">
    <text evidence="9 10">Cell wall formation. Catalyzes the addition of glutamate to the nucleotide precursor UDP-N-acetylmuramoyl-L-alanine (UMA).</text>
</comment>
<dbReference type="Gene3D" id="3.40.1190.10">
    <property type="entry name" value="Mur-like, catalytic domain"/>
    <property type="match status" value="1"/>
</dbReference>
<comment type="similarity">
    <text evidence="9">Belongs to the MurCDEF family.</text>
</comment>
<dbReference type="Proteomes" id="UP001157915">
    <property type="component" value="Unassembled WGS sequence"/>
</dbReference>
<dbReference type="PROSITE" id="PS01011">
    <property type="entry name" value="FOLYLPOLYGLU_SYNT_1"/>
    <property type="match status" value="1"/>
</dbReference>
<keyword evidence="14" id="KW-1185">Reference proteome</keyword>
<dbReference type="Pfam" id="PF21799">
    <property type="entry name" value="MurD-like_N"/>
    <property type="match status" value="1"/>
</dbReference>
<comment type="pathway">
    <text evidence="2 9 10">Cell wall biogenesis; peptidoglycan biosynthesis.</text>
</comment>
<dbReference type="InterPro" id="IPR013221">
    <property type="entry name" value="Mur_ligase_cen"/>
</dbReference>
<evidence type="ECO:0000256" key="4">
    <source>
        <dbReference type="ARBA" id="ARBA00022598"/>
    </source>
</evidence>
<comment type="subcellular location">
    <subcellularLocation>
        <location evidence="1 9 10">Cytoplasm</location>
    </subcellularLocation>
</comment>
<dbReference type="SUPFAM" id="SSF51984">
    <property type="entry name" value="MurCD N-terminal domain"/>
    <property type="match status" value="1"/>
</dbReference>
<comment type="caution">
    <text evidence="13">The sequence shown here is derived from an EMBL/GenBank/DDBJ whole genome shotgun (WGS) entry which is preliminary data.</text>
</comment>
<evidence type="ECO:0000256" key="9">
    <source>
        <dbReference type="HAMAP-Rule" id="MF_00639"/>
    </source>
</evidence>
<dbReference type="RefSeq" id="WP_283414752.1">
    <property type="nucleotide sequence ID" value="NZ_FXUA01000010.1"/>
</dbReference>
<feature type="domain" description="Mur ligase C-terminal" evidence="11">
    <location>
        <begin position="308"/>
        <end position="421"/>
    </location>
</feature>
<evidence type="ECO:0000256" key="2">
    <source>
        <dbReference type="ARBA" id="ARBA00004752"/>
    </source>
</evidence>
<keyword evidence="3 9" id="KW-0963">Cytoplasm</keyword>
<evidence type="ECO:0000256" key="8">
    <source>
        <dbReference type="ARBA" id="ARBA00023306"/>
    </source>
</evidence>
<proteinExistence type="inferred from homology"/>